<evidence type="ECO:0000313" key="1">
    <source>
        <dbReference type="EMBL" id="GIO40334.1"/>
    </source>
</evidence>
<organism evidence="1 2">
    <name type="scientific">Paenibacillus apis</name>
    <dbReference type="NCBI Taxonomy" id="1792174"/>
    <lineage>
        <taxon>Bacteria</taxon>
        <taxon>Bacillati</taxon>
        <taxon>Bacillota</taxon>
        <taxon>Bacilli</taxon>
        <taxon>Bacillales</taxon>
        <taxon>Paenibacillaceae</taxon>
        <taxon>Paenibacillus</taxon>
    </lineage>
</organism>
<keyword evidence="2" id="KW-1185">Reference proteome</keyword>
<gene>
    <name evidence="1" type="ORF">J41TS4_00920</name>
</gene>
<reference evidence="1" key="1">
    <citation type="submission" date="2021-03" db="EMBL/GenBank/DDBJ databases">
        <title>Antimicrobial resistance genes in bacteria isolated from Japanese honey, and their potential for conferring macrolide and lincosamide resistance in the American foulbrood pathogen Paenibacillus larvae.</title>
        <authorList>
            <person name="Okamoto M."/>
            <person name="Kumagai M."/>
            <person name="Kanamori H."/>
            <person name="Takamatsu D."/>
        </authorList>
    </citation>
    <scope>NUCLEOTIDE SEQUENCE</scope>
    <source>
        <strain evidence="1">J41TS4</strain>
    </source>
</reference>
<proteinExistence type="predicted"/>
<name>A0A919XYF1_9BACL</name>
<protein>
    <submittedName>
        <fullName evidence="1">Uncharacterized protein</fullName>
    </submittedName>
</protein>
<sequence>MTKPWVDGLRELLQHGLEHLHDGSEFDLPIAMISIDNSVELMLKIYPGLPKRLN</sequence>
<dbReference type="Proteomes" id="UP000678895">
    <property type="component" value="Unassembled WGS sequence"/>
</dbReference>
<dbReference type="EMBL" id="BORS01000001">
    <property type="protein sequence ID" value="GIO40334.1"/>
    <property type="molecule type" value="Genomic_DNA"/>
</dbReference>
<dbReference type="RefSeq" id="WP_301624058.1">
    <property type="nucleotide sequence ID" value="NZ_BORS01000001.1"/>
</dbReference>
<evidence type="ECO:0000313" key="2">
    <source>
        <dbReference type="Proteomes" id="UP000678895"/>
    </source>
</evidence>
<dbReference type="AlphaFoldDB" id="A0A919XYF1"/>
<comment type="caution">
    <text evidence="1">The sequence shown here is derived from an EMBL/GenBank/DDBJ whole genome shotgun (WGS) entry which is preliminary data.</text>
</comment>
<accession>A0A919XYF1</accession>